<proteinExistence type="inferred from homology"/>
<sequence length="334" mass="36757">MSVTRPTLLISRILQFKDISPLLILTDSIFQSAAPLLDHLASSARSAKFRVITINWRRESDVCTMTSPAARDTLPQVKDLDGILQEIGLLAGQASSKVLMVIPDLNDFLAQNAAHLSTFLSSLIQISPDTVSVCAIHHRDVPVPGYASHLPSPETLLQYLATTIIDVDSLEHVLLQRDAERRSRTSRVTLDLEGRDIFVPVGSNCDRLYLDLEHRRKSGRGNTESSVFDVRTGRILATGEVDGLEHRLERPAEVGIPEEHELGFKIGLSEKQQRDRDGVMLPHYVQIENGRGGVVEETKQDVAGTAAAGGGNIYYEPDSGDDFDAEDPDDDLML</sequence>
<dbReference type="STRING" id="1097556.R4XB44"/>
<evidence type="ECO:0000256" key="4">
    <source>
        <dbReference type="ARBA" id="ARBA00009567"/>
    </source>
</evidence>
<dbReference type="OrthoDB" id="166907at2759"/>
<dbReference type="InterPro" id="IPR019519">
    <property type="entry name" value="Elp5"/>
</dbReference>
<evidence type="ECO:0000256" key="3">
    <source>
        <dbReference type="ARBA" id="ARBA00005043"/>
    </source>
</evidence>
<keyword evidence="6" id="KW-0963">Cytoplasm</keyword>
<name>R4XB44_TAPDE</name>
<dbReference type="GO" id="GO:0005634">
    <property type="term" value="C:nucleus"/>
    <property type="evidence" value="ECO:0007669"/>
    <property type="project" value="UniProtKB-SubCell"/>
</dbReference>
<evidence type="ECO:0000256" key="7">
    <source>
        <dbReference type="ARBA" id="ARBA00022694"/>
    </source>
</evidence>
<evidence type="ECO:0000256" key="8">
    <source>
        <dbReference type="ARBA" id="ARBA00023242"/>
    </source>
</evidence>
<dbReference type="InterPro" id="IPR027417">
    <property type="entry name" value="P-loop_NTPase"/>
</dbReference>
<protein>
    <recommendedName>
        <fullName evidence="5">Elongator complex protein 5</fullName>
    </recommendedName>
</protein>
<dbReference type="eggNOG" id="ENOG502QQIZ">
    <property type="taxonomic scope" value="Eukaryota"/>
</dbReference>
<evidence type="ECO:0000256" key="1">
    <source>
        <dbReference type="ARBA" id="ARBA00004123"/>
    </source>
</evidence>
<evidence type="ECO:0000313" key="11">
    <source>
        <dbReference type="Proteomes" id="UP000013776"/>
    </source>
</evidence>
<dbReference type="AlphaFoldDB" id="R4XB44"/>
<dbReference type="UniPathway" id="UPA00988"/>
<dbReference type="PANTHER" id="PTHR15641">
    <property type="entry name" value="ELONGATOR COMPLEX PROTEIN 5"/>
    <property type="match status" value="1"/>
</dbReference>
<dbReference type="Gene3D" id="3.40.50.300">
    <property type="entry name" value="P-loop containing nucleotide triphosphate hydrolases"/>
    <property type="match status" value="1"/>
</dbReference>
<feature type="compositionally biased region" description="Acidic residues" evidence="9">
    <location>
        <begin position="318"/>
        <end position="334"/>
    </location>
</feature>
<feature type="region of interest" description="Disordered" evidence="9">
    <location>
        <begin position="307"/>
        <end position="334"/>
    </location>
</feature>
<comment type="caution">
    <text evidence="10">The sequence shown here is derived from an EMBL/GenBank/DDBJ whole genome shotgun (WGS) entry which is preliminary data.</text>
</comment>
<evidence type="ECO:0000256" key="9">
    <source>
        <dbReference type="SAM" id="MobiDB-lite"/>
    </source>
</evidence>
<dbReference type="CDD" id="cd19496">
    <property type="entry name" value="Elp5"/>
    <property type="match status" value="1"/>
</dbReference>
<keyword evidence="8" id="KW-0539">Nucleus</keyword>
<comment type="subcellular location">
    <subcellularLocation>
        <location evidence="2">Cytoplasm</location>
    </subcellularLocation>
    <subcellularLocation>
        <location evidence="1">Nucleus</location>
    </subcellularLocation>
</comment>
<dbReference type="PANTHER" id="PTHR15641:SF1">
    <property type="entry name" value="ELONGATOR COMPLEX PROTEIN 5"/>
    <property type="match status" value="1"/>
</dbReference>
<dbReference type="GO" id="GO:0002098">
    <property type="term" value="P:tRNA wobble uridine modification"/>
    <property type="evidence" value="ECO:0007669"/>
    <property type="project" value="InterPro"/>
</dbReference>
<comment type="similarity">
    <text evidence="4">Belongs to the ELP5 family.</text>
</comment>
<dbReference type="VEuPathDB" id="FungiDB:TAPDE_002951"/>
<dbReference type="GO" id="GO:0000049">
    <property type="term" value="F:tRNA binding"/>
    <property type="evidence" value="ECO:0007669"/>
    <property type="project" value="TreeGrafter"/>
</dbReference>
<keyword evidence="7" id="KW-0819">tRNA processing</keyword>
<dbReference type="GO" id="GO:0005829">
    <property type="term" value="C:cytosol"/>
    <property type="evidence" value="ECO:0007669"/>
    <property type="project" value="TreeGrafter"/>
</dbReference>
<reference evidence="10 11" key="1">
    <citation type="journal article" date="2013" name="MBio">
        <title>Genome sequencing of the plant pathogen Taphrina deformans, the causal agent of peach leaf curl.</title>
        <authorList>
            <person name="Cisse O.H."/>
            <person name="Almeida J.M.G.C.F."/>
            <person name="Fonseca A."/>
            <person name="Kumar A.A."/>
            <person name="Salojaervi J."/>
            <person name="Overmyer K."/>
            <person name="Hauser P.M."/>
            <person name="Pagni M."/>
        </authorList>
    </citation>
    <scope>NUCLEOTIDE SEQUENCE [LARGE SCALE GENOMIC DNA]</scope>
    <source>
        <strain evidence="11">PYCC 5710 / ATCC 11124 / CBS 356.35 / IMI 108563 / JCM 9778 / NBRC 8474</strain>
    </source>
</reference>
<evidence type="ECO:0000256" key="6">
    <source>
        <dbReference type="ARBA" id="ARBA00022490"/>
    </source>
</evidence>
<dbReference type="Pfam" id="PF10483">
    <property type="entry name" value="Elong_Iki1"/>
    <property type="match status" value="1"/>
</dbReference>
<evidence type="ECO:0000313" key="10">
    <source>
        <dbReference type="EMBL" id="CCG82820.1"/>
    </source>
</evidence>
<keyword evidence="11" id="KW-1185">Reference proteome</keyword>
<dbReference type="Proteomes" id="UP000013776">
    <property type="component" value="Unassembled WGS sequence"/>
</dbReference>
<dbReference type="EMBL" id="CAHR02000104">
    <property type="protein sequence ID" value="CCG82820.1"/>
    <property type="molecule type" value="Genomic_DNA"/>
</dbReference>
<comment type="pathway">
    <text evidence="3">tRNA modification; 5-methoxycarbonylmethyl-2-thiouridine-tRNA biosynthesis.</text>
</comment>
<dbReference type="GO" id="GO:0033588">
    <property type="term" value="C:elongator holoenzyme complex"/>
    <property type="evidence" value="ECO:0007669"/>
    <property type="project" value="InterPro"/>
</dbReference>
<accession>R4XB44</accession>
<evidence type="ECO:0000256" key="5">
    <source>
        <dbReference type="ARBA" id="ARBA00020264"/>
    </source>
</evidence>
<organism evidence="10 11">
    <name type="scientific">Taphrina deformans (strain PYCC 5710 / ATCC 11124 / CBS 356.35 / IMI 108563 / JCM 9778 / NBRC 8474)</name>
    <name type="common">Peach leaf curl fungus</name>
    <name type="synonym">Lalaria deformans</name>
    <dbReference type="NCBI Taxonomy" id="1097556"/>
    <lineage>
        <taxon>Eukaryota</taxon>
        <taxon>Fungi</taxon>
        <taxon>Dikarya</taxon>
        <taxon>Ascomycota</taxon>
        <taxon>Taphrinomycotina</taxon>
        <taxon>Taphrinomycetes</taxon>
        <taxon>Taphrinales</taxon>
        <taxon>Taphrinaceae</taxon>
        <taxon>Taphrina</taxon>
    </lineage>
</organism>
<evidence type="ECO:0000256" key="2">
    <source>
        <dbReference type="ARBA" id="ARBA00004496"/>
    </source>
</evidence>
<gene>
    <name evidence="10" type="ORF">TAPDE_002951</name>
</gene>